<accession>A0A2H3BSE2</accession>
<dbReference type="Proteomes" id="UP000218334">
    <property type="component" value="Unassembled WGS sequence"/>
</dbReference>
<dbReference type="EMBL" id="KZ293443">
    <property type="protein sequence ID" value="PBK65996.1"/>
    <property type="molecule type" value="Genomic_DNA"/>
</dbReference>
<organism evidence="1 2">
    <name type="scientific">Armillaria solidipes</name>
    <dbReference type="NCBI Taxonomy" id="1076256"/>
    <lineage>
        <taxon>Eukaryota</taxon>
        <taxon>Fungi</taxon>
        <taxon>Dikarya</taxon>
        <taxon>Basidiomycota</taxon>
        <taxon>Agaricomycotina</taxon>
        <taxon>Agaricomycetes</taxon>
        <taxon>Agaricomycetidae</taxon>
        <taxon>Agaricales</taxon>
        <taxon>Marasmiineae</taxon>
        <taxon>Physalacriaceae</taxon>
        <taxon>Armillaria</taxon>
    </lineage>
</organism>
<evidence type="ECO:0000313" key="2">
    <source>
        <dbReference type="Proteomes" id="UP000218334"/>
    </source>
</evidence>
<evidence type="ECO:0000313" key="1">
    <source>
        <dbReference type="EMBL" id="PBK65996.1"/>
    </source>
</evidence>
<dbReference type="AlphaFoldDB" id="A0A2H3BSE2"/>
<proteinExistence type="predicted"/>
<gene>
    <name evidence="1" type="ORF">ARMSODRAFT_960925</name>
</gene>
<keyword evidence="2" id="KW-1185">Reference proteome</keyword>
<protein>
    <submittedName>
        <fullName evidence="1">Uncharacterized protein</fullName>
    </submittedName>
</protein>
<reference evidence="2" key="1">
    <citation type="journal article" date="2017" name="Nat. Ecol. Evol.">
        <title>Genome expansion and lineage-specific genetic innovations in the forest pathogenic fungi Armillaria.</title>
        <authorList>
            <person name="Sipos G."/>
            <person name="Prasanna A.N."/>
            <person name="Walter M.C."/>
            <person name="O'Connor E."/>
            <person name="Balint B."/>
            <person name="Krizsan K."/>
            <person name="Kiss B."/>
            <person name="Hess J."/>
            <person name="Varga T."/>
            <person name="Slot J."/>
            <person name="Riley R."/>
            <person name="Boka B."/>
            <person name="Rigling D."/>
            <person name="Barry K."/>
            <person name="Lee J."/>
            <person name="Mihaltcheva S."/>
            <person name="LaButti K."/>
            <person name="Lipzen A."/>
            <person name="Waldron R."/>
            <person name="Moloney N.M."/>
            <person name="Sperisen C."/>
            <person name="Kredics L."/>
            <person name="Vagvoelgyi C."/>
            <person name="Patrignani A."/>
            <person name="Fitzpatrick D."/>
            <person name="Nagy I."/>
            <person name="Doyle S."/>
            <person name="Anderson J.B."/>
            <person name="Grigoriev I.V."/>
            <person name="Gueldener U."/>
            <person name="Muensterkoetter M."/>
            <person name="Nagy L.G."/>
        </authorList>
    </citation>
    <scope>NUCLEOTIDE SEQUENCE [LARGE SCALE GENOMIC DNA]</scope>
    <source>
        <strain evidence="2">28-4</strain>
    </source>
</reference>
<sequence length="100" mass="11484">MSKRHLWFSVARVKRGFVTTSPPPVPFCRAIWDVLDYFQDIDNSNIYSHNANSPLAPNTNHLYFSPPPSDHDDQNTPLTVDAYHDHFVLRRCGILSLAFL</sequence>
<name>A0A2H3BSE2_9AGAR</name>